<accession>A0A392MY65</accession>
<evidence type="ECO:0000313" key="2">
    <source>
        <dbReference type="Proteomes" id="UP000265520"/>
    </source>
</evidence>
<feature type="non-terminal residue" evidence="1">
    <location>
        <position position="41"/>
    </location>
</feature>
<gene>
    <name evidence="1" type="ORF">A2U01_0013189</name>
</gene>
<dbReference type="Proteomes" id="UP000265520">
    <property type="component" value="Unassembled WGS sequence"/>
</dbReference>
<dbReference type="EMBL" id="LXQA010022271">
    <property type="protein sequence ID" value="MCH92252.1"/>
    <property type="molecule type" value="Genomic_DNA"/>
</dbReference>
<dbReference type="AlphaFoldDB" id="A0A392MY65"/>
<comment type="caution">
    <text evidence="1">The sequence shown here is derived from an EMBL/GenBank/DDBJ whole genome shotgun (WGS) entry which is preliminary data.</text>
</comment>
<protein>
    <submittedName>
        <fullName evidence="1">Uncharacterized protein</fullName>
    </submittedName>
</protein>
<name>A0A392MY65_9FABA</name>
<evidence type="ECO:0000313" key="1">
    <source>
        <dbReference type="EMBL" id="MCH92252.1"/>
    </source>
</evidence>
<keyword evidence="2" id="KW-1185">Reference proteome</keyword>
<proteinExistence type="predicted"/>
<reference evidence="1 2" key="1">
    <citation type="journal article" date="2018" name="Front. Plant Sci.">
        <title>Red Clover (Trifolium pratense) and Zigzag Clover (T. medium) - A Picture of Genomic Similarities and Differences.</title>
        <authorList>
            <person name="Dluhosova J."/>
            <person name="Istvanek J."/>
            <person name="Nedelnik J."/>
            <person name="Repkova J."/>
        </authorList>
    </citation>
    <scope>NUCLEOTIDE SEQUENCE [LARGE SCALE GENOMIC DNA]</scope>
    <source>
        <strain evidence="2">cv. 10/8</strain>
        <tissue evidence="1">Leaf</tissue>
    </source>
</reference>
<organism evidence="1 2">
    <name type="scientific">Trifolium medium</name>
    <dbReference type="NCBI Taxonomy" id="97028"/>
    <lineage>
        <taxon>Eukaryota</taxon>
        <taxon>Viridiplantae</taxon>
        <taxon>Streptophyta</taxon>
        <taxon>Embryophyta</taxon>
        <taxon>Tracheophyta</taxon>
        <taxon>Spermatophyta</taxon>
        <taxon>Magnoliopsida</taxon>
        <taxon>eudicotyledons</taxon>
        <taxon>Gunneridae</taxon>
        <taxon>Pentapetalae</taxon>
        <taxon>rosids</taxon>
        <taxon>fabids</taxon>
        <taxon>Fabales</taxon>
        <taxon>Fabaceae</taxon>
        <taxon>Papilionoideae</taxon>
        <taxon>50 kb inversion clade</taxon>
        <taxon>NPAAA clade</taxon>
        <taxon>Hologalegina</taxon>
        <taxon>IRL clade</taxon>
        <taxon>Trifolieae</taxon>
        <taxon>Trifolium</taxon>
    </lineage>
</organism>
<sequence>MQWLFFENLGKKVLSMRERDWMVGNSLLVVIDSRLSEVDGY</sequence>